<feature type="compositionally biased region" description="Low complexity" evidence="6">
    <location>
        <begin position="1074"/>
        <end position="1098"/>
    </location>
</feature>
<feature type="compositionally biased region" description="Polar residues" evidence="6">
    <location>
        <begin position="1232"/>
        <end position="1249"/>
    </location>
</feature>
<proteinExistence type="predicted"/>
<evidence type="ECO:0000256" key="2">
    <source>
        <dbReference type="ARBA" id="ARBA00022723"/>
    </source>
</evidence>
<keyword evidence="5" id="KW-0503">Monooxygenase</keyword>
<keyword evidence="4" id="KW-0408">Iron</keyword>
<dbReference type="GO" id="GO:0016705">
    <property type="term" value="F:oxidoreductase activity, acting on paired donors, with incorporation or reduction of molecular oxygen"/>
    <property type="evidence" value="ECO:0007669"/>
    <property type="project" value="InterPro"/>
</dbReference>
<keyword evidence="2" id="KW-0479">Metal-binding</keyword>
<evidence type="ECO:0000259" key="7">
    <source>
        <dbReference type="Pfam" id="PF10536"/>
    </source>
</evidence>
<dbReference type="GO" id="GO:0046246">
    <property type="term" value="P:terpene biosynthetic process"/>
    <property type="evidence" value="ECO:0007669"/>
    <property type="project" value="TreeGrafter"/>
</dbReference>
<keyword evidence="1" id="KW-0349">Heme</keyword>
<dbReference type="InterPro" id="IPR001128">
    <property type="entry name" value="Cyt_P450"/>
</dbReference>
<feature type="compositionally biased region" description="Low complexity" evidence="6">
    <location>
        <begin position="1144"/>
        <end position="1160"/>
    </location>
</feature>
<dbReference type="Pfam" id="PF10536">
    <property type="entry name" value="PMD"/>
    <property type="match status" value="1"/>
</dbReference>
<dbReference type="EMBL" id="OIVN01003251">
    <property type="protein sequence ID" value="SPD09841.1"/>
    <property type="molecule type" value="Genomic_DNA"/>
</dbReference>
<evidence type="ECO:0000256" key="3">
    <source>
        <dbReference type="ARBA" id="ARBA00023002"/>
    </source>
</evidence>
<dbReference type="Pfam" id="PF00067">
    <property type="entry name" value="p450"/>
    <property type="match status" value="1"/>
</dbReference>
<feature type="region of interest" description="Disordered" evidence="6">
    <location>
        <begin position="874"/>
        <end position="923"/>
    </location>
</feature>
<feature type="compositionally biased region" description="Basic and acidic residues" evidence="6">
    <location>
        <begin position="897"/>
        <end position="909"/>
    </location>
</feature>
<protein>
    <recommendedName>
        <fullName evidence="7">Aminotransferase-like plant mobile domain-containing protein</fullName>
    </recommendedName>
</protein>
<feature type="compositionally biased region" description="Basic and acidic residues" evidence="6">
    <location>
        <begin position="999"/>
        <end position="1009"/>
    </location>
</feature>
<sequence>MDFYSHIQTIICLFALLAICSVLKITSNTKRGYTKRNEIPEPSGALPFIGHLHLFKGQQEPMALSLGAMADKYGSFFSIRLGLRRMLVVSSWEMAKEFLATNDRTFATRASLAIGKHMFYNNAIMGLAPYGQYWRDVRKMATLELLSTHRLEKLRHVRFSEVESLIKDCEGCFCNNATWRAEGDHDMDFDIENGGKVFSFPEMACQRHSLPLVALVTLERIACCCLPSFGGGSFFWGNSGGVGRTYLVVMAPIFKGQPELMAAIPFLNDPTTQSTPSITQPFSPYSREAEILRVEEVPLVVRGYRGVQRTAAVALTLSWGHRSLMGMYWVVPPSTHGIGAARGFPLFRRVLQPPPADWEWLVLREDATADTTWTPDFQEIRDLQIQRNEMLAVPLVFDFQCSRAIEWADWIDSELADRGFCDHLEQAGVLRSILISRCSNMFRDTEALRQLVRRWCPSTHTFFFAHGELTVTLEDVENHWLLPILGDQDPAEIALSPEESKIEAVLADYIGRKNVALGTQAARFNSWMEHFLRIEDSSIRRAAFISYWLSKCVFGEHPAYSIKPLYFCLAVKIAAGVRFPLAPLLLGQLYTQLDLLHAEELVGASCHIVSTAFNSSVVHTFVWEHTLEYIRKGKKPYEIRKKFASMPEGVVTNVGDFQGDVPAVFRWVGNKFYDHGLIPSLDSEGKVCWRPYGITHRSFVYESVMSGFRDVEAQDYTLIAGDVASLTYLSATNAGWLPVPAVMGVAAGEIPTINPFLRARAFAYWSGVAPRVIVPNGNRIGVFTAGMANYWRELMAAMVEFKDSGREDTSHLLESYTSPLPHPRLFGATNTMTTYANRQRLGYAVWHHEDSRWVIYGNHHPPLWLRDHPHIAAPGKVPSSRGKRNASAGTPTAVKRKQPDRSKKGEAVSKDSPAQASKRVKTTAGRVSKEALVLKTAVQDPVPADETAAEGVSAPMSKGPIRKTRAGKKTFVPPAFPSTPASIAARVAARKSGRGIVYSEKRSKQRADTAARVPVEISDDLSSTSSSGGEGDVSGAAAKGAEDEDVEAAIAEETESESVEVTAAEEIESEDVETATAAETESESTEAAAAEAVSGAGDFTTDISSPDIGSLDTDAIINASSEEKDMEAGANIEDDEVSMGELGATGAASDSGSTASASKTMSAEEVVEEHVTVGVVTGVERVVEPTPITVTSSGGTAQGDASSESGSQVDPSLLDSSPSTRQYVRRARRGSLVSTDSERTASVTARVSTPPSPLGESGGTAPTPTITAAVVSATATAQRDETAPVITEEVPSHAEVLAHTPEVPRGNTPAKSTSIDKSLVTNNDFNADTARVEPAEVAASDEPVQADVIPGSGVPVIEEELAQDPADDVDMADTHDSYDEAWVDAADNMAGDQAADMEVTAPVAAQISPTRTARSSHGIVIEEGGRLQAAAVEFAVRGQPGPMSAARPVTSRTSVLADMDAFFQEFERTSFSSRHAEHFWTFDDAKADFEVFRVPRGGIRFLQALWGKYGSCSSYFSRGVHVGSSLLTLLCCVLAHMEHTRLGDITEVHILEWKAVVQEAIEGGFKFGFILDYLRRLARDIFSRRVLVELREAEVRVAALRDALNAVAPSPWDLASARRASAEARTESALHGLLS</sequence>
<dbReference type="SUPFAM" id="SSF48264">
    <property type="entry name" value="Cytochrome P450"/>
    <property type="match status" value="1"/>
</dbReference>
<feature type="compositionally biased region" description="Acidic residues" evidence="6">
    <location>
        <begin position="1042"/>
        <end position="1073"/>
    </location>
</feature>
<dbReference type="GO" id="GO:0004497">
    <property type="term" value="F:monooxygenase activity"/>
    <property type="evidence" value="ECO:0007669"/>
    <property type="project" value="UniProtKB-KW"/>
</dbReference>
<name>A0A2N9HDU9_FAGSY</name>
<evidence type="ECO:0000313" key="8">
    <source>
        <dbReference type="EMBL" id="SPD09841.1"/>
    </source>
</evidence>
<dbReference type="PANTHER" id="PTHR47947">
    <property type="entry name" value="CYTOCHROME P450 82C3-RELATED"/>
    <property type="match status" value="1"/>
</dbReference>
<dbReference type="Gene3D" id="1.10.630.10">
    <property type="entry name" value="Cytochrome P450"/>
    <property type="match status" value="1"/>
</dbReference>
<evidence type="ECO:0000256" key="5">
    <source>
        <dbReference type="ARBA" id="ARBA00023033"/>
    </source>
</evidence>
<feature type="region of interest" description="Disordered" evidence="6">
    <location>
        <begin position="998"/>
        <end position="1263"/>
    </location>
</feature>
<evidence type="ECO:0000256" key="1">
    <source>
        <dbReference type="ARBA" id="ARBA00022617"/>
    </source>
</evidence>
<dbReference type="PANTHER" id="PTHR47947:SF25">
    <property type="entry name" value="DIMETHYLNONATRIENE SYNTHASE"/>
    <property type="match status" value="1"/>
</dbReference>
<dbReference type="InterPro" id="IPR036396">
    <property type="entry name" value="Cyt_P450_sf"/>
</dbReference>
<dbReference type="GO" id="GO:0020037">
    <property type="term" value="F:heme binding"/>
    <property type="evidence" value="ECO:0007669"/>
    <property type="project" value="InterPro"/>
</dbReference>
<dbReference type="InterPro" id="IPR019557">
    <property type="entry name" value="AminoTfrase-like_pln_mobile"/>
</dbReference>
<feature type="compositionally biased region" description="Polar residues" evidence="6">
    <location>
        <begin position="1188"/>
        <end position="1222"/>
    </location>
</feature>
<feature type="domain" description="Aminotransferase-like plant mobile" evidence="7">
    <location>
        <begin position="432"/>
        <end position="695"/>
    </location>
</feature>
<dbReference type="GO" id="GO:0005506">
    <property type="term" value="F:iron ion binding"/>
    <property type="evidence" value="ECO:0007669"/>
    <property type="project" value="InterPro"/>
</dbReference>
<dbReference type="InterPro" id="IPR050651">
    <property type="entry name" value="Plant_Cytochrome_P450_Monoox"/>
</dbReference>
<reference evidence="8" key="1">
    <citation type="submission" date="2018-02" db="EMBL/GenBank/DDBJ databases">
        <authorList>
            <person name="Cohen D.B."/>
            <person name="Kent A.D."/>
        </authorList>
    </citation>
    <scope>NUCLEOTIDE SEQUENCE</scope>
</reference>
<organism evidence="8">
    <name type="scientific">Fagus sylvatica</name>
    <name type="common">Beechnut</name>
    <dbReference type="NCBI Taxonomy" id="28930"/>
    <lineage>
        <taxon>Eukaryota</taxon>
        <taxon>Viridiplantae</taxon>
        <taxon>Streptophyta</taxon>
        <taxon>Embryophyta</taxon>
        <taxon>Tracheophyta</taxon>
        <taxon>Spermatophyta</taxon>
        <taxon>Magnoliopsida</taxon>
        <taxon>eudicotyledons</taxon>
        <taxon>Gunneridae</taxon>
        <taxon>Pentapetalae</taxon>
        <taxon>rosids</taxon>
        <taxon>fabids</taxon>
        <taxon>Fagales</taxon>
        <taxon>Fagaceae</taxon>
        <taxon>Fagus</taxon>
    </lineage>
</organism>
<keyword evidence="3" id="KW-0560">Oxidoreductase</keyword>
<accession>A0A2N9HDU9</accession>
<evidence type="ECO:0000256" key="6">
    <source>
        <dbReference type="SAM" id="MobiDB-lite"/>
    </source>
</evidence>
<evidence type="ECO:0000256" key="4">
    <source>
        <dbReference type="ARBA" id="ARBA00023004"/>
    </source>
</evidence>
<gene>
    <name evidence="8" type="ORF">FSB_LOCUS37723</name>
</gene>